<dbReference type="AlphaFoldDB" id="A0A7Z0ZWA1"/>
<organism evidence="1 2">
    <name type="scientific">Rhizobium changzhiense</name>
    <dbReference type="NCBI Taxonomy" id="2692317"/>
    <lineage>
        <taxon>Bacteria</taxon>
        <taxon>Pseudomonadati</taxon>
        <taxon>Pseudomonadota</taxon>
        <taxon>Alphaproteobacteria</taxon>
        <taxon>Hyphomicrobiales</taxon>
        <taxon>Rhizobiaceae</taxon>
        <taxon>Rhizobium/Agrobacterium group</taxon>
        <taxon>Rhizobium</taxon>
    </lineage>
</organism>
<name>A0A7Z0ZWA1_9HYPH</name>
<evidence type="ECO:0000313" key="1">
    <source>
        <dbReference type="EMBL" id="NZD66265.1"/>
    </source>
</evidence>
<gene>
    <name evidence="1" type="ORF">HX900_35055</name>
</gene>
<dbReference type="Pfam" id="PF20308">
    <property type="entry name" value="TPR-S"/>
    <property type="match status" value="1"/>
</dbReference>
<dbReference type="InterPro" id="IPR046880">
    <property type="entry name" value="TPR-S"/>
</dbReference>
<sequence>MQTEEAAVLKCFVIMGFGEKTDPATGRLLNLDATYHNIIKPAAQAAGYSCVRADEVLHSGVIDIPMYEMLLDADLVVADVSTSNLNAMFELGVRYALKPRSTIVMAESKFVNPFDTNHIIIRRYNHLGPEIGYTEVMKVRQDLTLLMNEIKKSIKPDSPVYSLLSYLRPPARKTKHTSPPAMDIERATAQDETYAALWQEAMAARAAGDFVKEKATLLGVYESQAVKSGDDENAVRPRVIRELAFATYKIGDEELEASPSAAAAAYEEAISYLQILEPNQTTDPETLGLWSGVHKRRSALPGRAADARLADLDTAIYAAERGFLIRQDYYTGINLAYLFDVRASISSGEYKIADRVFANRVRRRVVDAAEKALNSLPEQFEQTEDRGTKVMTLYWPQATLAEALIGLDDPRGEKELEKAKQMASATWMVDTTLRQIEDLKKLREA</sequence>
<evidence type="ECO:0000313" key="2">
    <source>
        <dbReference type="Proteomes" id="UP000532162"/>
    </source>
</evidence>
<dbReference type="RefSeq" id="WP_180697464.1">
    <property type="nucleotide sequence ID" value="NZ_JACCPJ010000024.1"/>
</dbReference>
<proteinExistence type="predicted"/>
<comment type="caution">
    <text evidence="1">The sequence shown here is derived from an EMBL/GenBank/DDBJ whole genome shotgun (WGS) entry which is preliminary data.</text>
</comment>
<dbReference type="EMBL" id="JACCPJ010000024">
    <property type="protein sequence ID" value="NZD66265.1"/>
    <property type="molecule type" value="Genomic_DNA"/>
</dbReference>
<reference evidence="1 2" key="1">
    <citation type="submission" date="2020-07" db="EMBL/GenBank/DDBJ databases">
        <authorList>
            <person name="Sun Q."/>
        </authorList>
    </citation>
    <scope>NUCLEOTIDE SEQUENCE [LARGE SCALE GENOMIC DNA]</scope>
    <source>
        <strain evidence="1 2">WYCCWR 11290</strain>
    </source>
</reference>
<protein>
    <submittedName>
        <fullName evidence="1">DUF4071 domain-containing protein</fullName>
    </submittedName>
</protein>
<dbReference type="Proteomes" id="UP000532162">
    <property type="component" value="Unassembled WGS sequence"/>
</dbReference>
<accession>A0A7Z0ZWA1</accession>